<evidence type="ECO:0000256" key="1">
    <source>
        <dbReference type="SAM" id="MobiDB-lite"/>
    </source>
</evidence>
<keyword evidence="3" id="KW-1185">Reference proteome</keyword>
<reference evidence="2 3" key="1">
    <citation type="submission" date="2017-09" db="EMBL/GenBank/DDBJ databases">
        <authorList>
            <person name="Lee N."/>
            <person name="Cho B.-K."/>
        </authorList>
    </citation>
    <scope>NUCLEOTIDE SEQUENCE [LARGE SCALE GENOMIC DNA]</scope>
    <source>
        <strain evidence="2 3">ATCC 13879</strain>
    </source>
</reference>
<feature type="region of interest" description="Disordered" evidence="1">
    <location>
        <begin position="1"/>
        <end position="38"/>
    </location>
</feature>
<name>A0ABX6AWJ6_9ACTN</name>
<sequence length="65" mass="6871">MQYPVGPQGGEMPSGPAKDQVRPGAEGDPTGLSDPYGRYVRERALPFDTTLLTPRNAALDGSPTL</sequence>
<dbReference type="EMBL" id="CP023697">
    <property type="protein sequence ID" value="QEV06848.1"/>
    <property type="molecule type" value="Genomic_DNA"/>
</dbReference>
<accession>A0ABX6AWJ6</accession>
<dbReference type="Proteomes" id="UP000326041">
    <property type="component" value="Chromosome"/>
</dbReference>
<proteinExistence type="predicted"/>
<evidence type="ECO:0000313" key="2">
    <source>
        <dbReference type="EMBL" id="QEV06848.1"/>
    </source>
</evidence>
<protein>
    <submittedName>
        <fullName evidence="2">Uncharacterized protein</fullName>
    </submittedName>
</protein>
<gene>
    <name evidence="2" type="ORF">CP972_15335</name>
</gene>
<evidence type="ECO:0000313" key="3">
    <source>
        <dbReference type="Proteomes" id="UP000326041"/>
    </source>
</evidence>
<organism evidence="2 3">
    <name type="scientific">Streptomyces prasinus</name>
    <dbReference type="NCBI Taxonomy" id="67345"/>
    <lineage>
        <taxon>Bacteria</taxon>
        <taxon>Bacillati</taxon>
        <taxon>Actinomycetota</taxon>
        <taxon>Actinomycetes</taxon>
        <taxon>Kitasatosporales</taxon>
        <taxon>Streptomycetaceae</taxon>
        <taxon>Streptomyces</taxon>
    </lineage>
</organism>